<dbReference type="Gene3D" id="3.30.565.10">
    <property type="entry name" value="Histidine kinase-like ATPase, C-terminal domain"/>
    <property type="match status" value="1"/>
</dbReference>
<keyword evidence="4" id="KW-1133">Transmembrane helix</keyword>
<feature type="domain" description="Histidine kinase" evidence="5">
    <location>
        <begin position="487"/>
        <end position="689"/>
    </location>
</feature>
<reference evidence="6 7" key="1">
    <citation type="submission" date="2024-09" db="EMBL/GenBank/DDBJ databases">
        <authorList>
            <person name="Sun Q."/>
            <person name="Mori K."/>
        </authorList>
    </citation>
    <scope>NUCLEOTIDE SEQUENCE [LARGE SCALE GENOMIC DNA]</scope>
    <source>
        <strain evidence="6 7">NCAIM B.02537</strain>
    </source>
</reference>
<comment type="catalytic activity">
    <reaction evidence="1">
        <text>ATP + protein L-histidine = ADP + protein N-phospho-L-histidine.</text>
        <dbReference type="EC" id="2.7.13.3"/>
    </reaction>
</comment>
<proteinExistence type="predicted"/>
<dbReference type="EC" id="2.7.13.3" evidence="2"/>
<feature type="transmembrane region" description="Helical" evidence="4">
    <location>
        <begin position="100"/>
        <end position="125"/>
    </location>
</feature>
<keyword evidence="6" id="KW-0418">Kinase</keyword>
<dbReference type="InterPro" id="IPR005467">
    <property type="entry name" value="His_kinase_dom"/>
</dbReference>
<dbReference type="SUPFAM" id="SSF55874">
    <property type="entry name" value="ATPase domain of HSP90 chaperone/DNA topoisomerase II/histidine kinase"/>
    <property type="match status" value="1"/>
</dbReference>
<evidence type="ECO:0000256" key="4">
    <source>
        <dbReference type="SAM" id="Phobius"/>
    </source>
</evidence>
<evidence type="ECO:0000259" key="5">
    <source>
        <dbReference type="PROSITE" id="PS50109"/>
    </source>
</evidence>
<dbReference type="InterPro" id="IPR004358">
    <property type="entry name" value="Sig_transdc_His_kin-like_C"/>
</dbReference>
<organism evidence="6 7">
    <name type="scientific">Novosphingobium aquiterrae</name>
    <dbReference type="NCBI Taxonomy" id="624388"/>
    <lineage>
        <taxon>Bacteria</taxon>
        <taxon>Pseudomonadati</taxon>
        <taxon>Pseudomonadota</taxon>
        <taxon>Alphaproteobacteria</taxon>
        <taxon>Sphingomonadales</taxon>
        <taxon>Sphingomonadaceae</taxon>
        <taxon>Novosphingobium</taxon>
    </lineage>
</organism>
<dbReference type="Pfam" id="PF02518">
    <property type="entry name" value="HATPase_c"/>
    <property type="match status" value="1"/>
</dbReference>
<dbReference type="PRINTS" id="PR00344">
    <property type="entry name" value="BCTRLSENSOR"/>
</dbReference>
<feature type="transmembrane region" description="Helical" evidence="4">
    <location>
        <begin position="70"/>
        <end position="88"/>
    </location>
</feature>
<evidence type="ECO:0000256" key="2">
    <source>
        <dbReference type="ARBA" id="ARBA00012438"/>
    </source>
</evidence>
<feature type="transmembrane region" description="Helical" evidence="4">
    <location>
        <begin position="263"/>
        <end position="283"/>
    </location>
</feature>
<keyword evidence="6" id="KW-0808">Transferase</keyword>
<dbReference type="SUPFAM" id="SSF55781">
    <property type="entry name" value="GAF domain-like"/>
    <property type="match status" value="1"/>
</dbReference>
<name>A0ABV6PM07_9SPHN</name>
<dbReference type="PROSITE" id="PS50109">
    <property type="entry name" value="HIS_KIN"/>
    <property type="match status" value="1"/>
</dbReference>
<dbReference type="SMART" id="SM00387">
    <property type="entry name" value="HATPase_c"/>
    <property type="match status" value="1"/>
</dbReference>
<keyword evidence="3" id="KW-0597">Phosphoprotein</keyword>
<dbReference type="PANTHER" id="PTHR43547">
    <property type="entry name" value="TWO-COMPONENT HISTIDINE KINASE"/>
    <property type="match status" value="1"/>
</dbReference>
<gene>
    <name evidence="6" type="primary">prsK</name>
    <name evidence="6" type="ORF">ACFFF7_15815</name>
</gene>
<evidence type="ECO:0000256" key="3">
    <source>
        <dbReference type="ARBA" id="ARBA00022553"/>
    </source>
</evidence>
<comment type="caution">
    <text evidence="6">The sequence shown here is derived from an EMBL/GenBank/DDBJ whole genome shotgun (WGS) entry which is preliminary data.</text>
</comment>
<dbReference type="Proteomes" id="UP001589943">
    <property type="component" value="Unassembled WGS sequence"/>
</dbReference>
<dbReference type="PANTHER" id="PTHR43547:SF2">
    <property type="entry name" value="HYBRID SIGNAL TRANSDUCTION HISTIDINE KINASE C"/>
    <property type="match status" value="1"/>
</dbReference>
<dbReference type="EMBL" id="JBHLTL010000011">
    <property type="protein sequence ID" value="MFC0590871.1"/>
    <property type="molecule type" value="Genomic_DNA"/>
</dbReference>
<feature type="transmembrane region" description="Helical" evidence="4">
    <location>
        <begin position="237"/>
        <end position="257"/>
    </location>
</feature>
<keyword evidence="4" id="KW-0472">Membrane</keyword>
<dbReference type="InterPro" id="IPR014265">
    <property type="entry name" value="XrtA/PrsK"/>
</dbReference>
<sequence>MALGSGGLWPSISALAWEAGALSCVVAAAWLLADPRRYGSGRRALALALTLTGAWAVSGAINGIHAPSTTLLDMARNLGWLFALYRLFTIDGRHATMAPIRPILLAVTFVELLQAAGVILLLMAAPTALELVGFHSFVSLGLLGAIGGLVLVHNLYGAASAQARLLLRWPSLVLAVLWGFDLTYYVIAYLSGSSPAVLDGLRGALGLVFAGLLALGAREGSEQLRFRPSHAATFQSLSLLLIGGYLVVLVAIAQWLAFSGGDFAAQMQIGFIALALLAALAIAQSRRLRGWLRVSLSKHLFTHRYDYRAEWLRFTRTVGQAGDVSASLEERAIRALADITESPGGLLLTCGDDGQFELAARWEWPTAEVPHAALPATTVSAFERGAFVADLDALRSGEVSADTCPPIPDWLLAEPRAWGAVPLIHFERLVGLVILARPAFSRALDWEDFDLLRVAGRQLASYLAENTGQKALAEAGRFDDFHRRIAFVMHDIKNLASQLSLLARNAELHAENPAFRADMLVTLRNSADKLNALLARLSRYGPTSVQVLAPVRADEVAAAVIAQFRDRHVVTLTESAPCEVSAERESLEQVVLHLVQNAVDASTEDMPVFVRIAADSLSGVIEIVDSGSGMSAEFIRSRLFKPFDSTKSGGFGIGAYEARELVRAMGGRLEVESREGLGSRFTIRLPLAAAAALRQSLEDAGRKVA</sequence>
<dbReference type="InterPro" id="IPR003594">
    <property type="entry name" value="HATPase_dom"/>
</dbReference>
<protein>
    <recommendedName>
        <fullName evidence="2">histidine kinase</fullName>
        <ecNumber evidence="2">2.7.13.3</ecNumber>
    </recommendedName>
</protein>
<dbReference type="InterPro" id="IPR036890">
    <property type="entry name" value="HATPase_C_sf"/>
</dbReference>
<dbReference type="RefSeq" id="WP_379482297.1">
    <property type="nucleotide sequence ID" value="NZ_JBHLTL010000011.1"/>
</dbReference>
<feature type="transmembrane region" description="Helical" evidence="4">
    <location>
        <begin position="44"/>
        <end position="64"/>
    </location>
</feature>
<dbReference type="GO" id="GO:0004673">
    <property type="term" value="F:protein histidine kinase activity"/>
    <property type="evidence" value="ECO:0007669"/>
    <property type="project" value="UniProtKB-EC"/>
</dbReference>
<keyword evidence="7" id="KW-1185">Reference proteome</keyword>
<feature type="transmembrane region" description="Helical" evidence="4">
    <location>
        <begin position="12"/>
        <end position="32"/>
    </location>
</feature>
<evidence type="ECO:0000313" key="7">
    <source>
        <dbReference type="Proteomes" id="UP001589943"/>
    </source>
</evidence>
<feature type="transmembrane region" description="Helical" evidence="4">
    <location>
        <begin position="196"/>
        <end position="216"/>
    </location>
</feature>
<accession>A0ABV6PM07</accession>
<dbReference type="Gene3D" id="3.30.450.40">
    <property type="match status" value="1"/>
</dbReference>
<keyword evidence="4" id="KW-0812">Transmembrane</keyword>
<evidence type="ECO:0000313" key="6">
    <source>
        <dbReference type="EMBL" id="MFC0590871.1"/>
    </source>
</evidence>
<evidence type="ECO:0000256" key="1">
    <source>
        <dbReference type="ARBA" id="ARBA00000085"/>
    </source>
</evidence>
<dbReference type="InterPro" id="IPR029016">
    <property type="entry name" value="GAF-like_dom_sf"/>
</dbReference>
<dbReference type="NCBIfam" id="TIGR02916">
    <property type="entry name" value="PEP_his_kin"/>
    <property type="match status" value="1"/>
</dbReference>
<feature type="transmembrane region" description="Helical" evidence="4">
    <location>
        <begin position="169"/>
        <end position="190"/>
    </location>
</feature>
<feature type="transmembrane region" description="Helical" evidence="4">
    <location>
        <begin position="137"/>
        <end position="157"/>
    </location>
</feature>